<evidence type="ECO:0000256" key="1">
    <source>
        <dbReference type="SAM" id="MobiDB-lite"/>
    </source>
</evidence>
<accession>A0A0N9I6S4</accession>
<dbReference type="AlphaFoldDB" id="A0A0N9I6S4"/>
<dbReference type="OrthoDB" id="3287229at2"/>
<dbReference type="EMBL" id="CP012752">
    <property type="protein sequence ID" value="ALG11394.1"/>
    <property type="molecule type" value="Genomic_DNA"/>
</dbReference>
<dbReference type="RefSeq" id="WP_054293295.1">
    <property type="nucleotide sequence ID" value="NZ_CP012752.1"/>
</dbReference>
<evidence type="ECO:0000313" key="5">
    <source>
        <dbReference type="Proteomes" id="UP000063699"/>
    </source>
</evidence>
<feature type="region of interest" description="Disordered" evidence="1">
    <location>
        <begin position="34"/>
        <end position="56"/>
    </location>
</feature>
<dbReference type="InterPro" id="IPR018958">
    <property type="entry name" value="Knr4/Smi1-like_dom"/>
</dbReference>
<name>A0A0N9I6S4_9PSEU</name>
<feature type="domain" description="Knr4/Smi1-like" evidence="3">
    <location>
        <begin position="108"/>
        <end position="237"/>
    </location>
</feature>
<proteinExistence type="predicted"/>
<dbReference type="KEGG" id="kphy:AOZ06_35035"/>
<organism evidence="4 5">
    <name type="scientific">Kibdelosporangium phytohabitans</name>
    <dbReference type="NCBI Taxonomy" id="860235"/>
    <lineage>
        <taxon>Bacteria</taxon>
        <taxon>Bacillati</taxon>
        <taxon>Actinomycetota</taxon>
        <taxon>Actinomycetes</taxon>
        <taxon>Pseudonocardiales</taxon>
        <taxon>Pseudonocardiaceae</taxon>
        <taxon>Kibdelosporangium</taxon>
    </lineage>
</organism>
<dbReference type="SUPFAM" id="SSF160631">
    <property type="entry name" value="SMI1/KNR4-like"/>
    <property type="match status" value="1"/>
</dbReference>
<dbReference type="Proteomes" id="UP000063699">
    <property type="component" value="Chromosome"/>
</dbReference>
<dbReference type="InterPro" id="IPR051873">
    <property type="entry name" value="KNR4/SMI1_regulator"/>
</dbReference>
<keyword evidence="2" id="KW-1133">Transmembrane helix</keyword>
<reference evidence="4 5" key="1">
    <citation type="submission" date="2015-07" db="EMBL/GenBank/DDBJ databases">
        <title>Genome sequencing of Kibdelosporangium phytohabitans.</title>
        <authorList>
            <person name="Qin S."/>
            <person name="Xing K."/>
        </authorList>
    </citation>
    <scope>NUCLEOTIDE SEQUENCE [LARGE SCALE GENOMIC DNA]</scope>
    <source>
        <strain evidence="4 5">KLBMP1111</strain>
    </source>
</reference>
<protein>
    <recommendedName>
        <fullName evidence="3">Knr4/Smi1-like domain-containing protein</fullName>
    </recommendedName>
</protein>
<evidence type="ECO:0000313" key="4">
    <source>
        <dbReference type="EMBL" id="ALG11394.1"/>
    </source>
</evidence>
<dbReference type="InterPro" id="IPR037883">
    <property type="entry name" value="Knr4/Smi1-like_sf"/>
</dbReference>
<dbReference type="Pfam" id="PF09346">
    <property type="entry name" value="SMI1_KNR4"/>
    <property type="match status" value="1"/>
</dbReference>
<dbReference type="SMART" id="SM00860">
    <property type="entry name" value="SMI1_KNR4"/>
    <property type="match status" value="1"/>
</dbReference>
<dbReference type="PANTHER" id="PTHR47432">
    <property type="entry name" value="CELL WALL ASSEMBLY REGULATOR SMI1"/>
    <property type="match status" value="1"/>
</dbReference>
<dbReference type="Gene3D" id="3.40.1580.10">
    <property type="entry name" value="SMI1/KNR4-like"/>
    <property type="match status" value="1"/>
</dbReference>
<keyword evidence="5" id="KW-1185">Reference proteome</keyword>
<keyword evidence="2" id="KW-0472">Membrane</keyword>
<keyword evidence="2" id="KW-0812">Transmembrane</keyword>
<sequence length="268" mass="28689">MKPHWGQVLAVAGIVVAVVAVGVVTVLLVSNTEPGAGPRVSATSTTRKTTTPPPPTLTVDSGCRIGQGPKRLVDVPQRVTDRVNRAWERIEKWLAANAPATAATLAPPADPALLAETQRQIGVPFPAELIAFLRRHDGAGTDMRAGFTLPPFYQPMSARAIDVDAKMMCDVLGTSGHDENVGSWWHGQVVPFAQDGGGGNLLLDQRPGRGGRLGEHDEESDMGFERYPRTLTELLEVTATSLETGGIALKHYRPKVVDGGILEWDIIP</sequence>
<dbReference type="PANTHER" id="PTHR47432:SF1">
    <property type="entry name" value="CELL WALL ASSEMBLY REGULATOR SMI1"/>
    <property type="match status" value="1"/>
</dbReference>
<gene>
    <name evidence="4" type="ORF">AOZ06_35035</name>
</gene>
<feature type="transmembrane region" description="Helical" evidence="2">
    <location>
        <begin position="6"/>
        <end position="29"/>
    </location>
</feature>
<dbReference type="STRING" id="860235.AOZ06_35035"/>
<evidence type="ECO:0000259" key="3">
    <source>
        <dbReference type="SMART" id="SM00860"/>
    </source>
</evidence>
<evidence type="ECO:0000256" key="2">
    <source>
        <dbReference type="SAM" id="Phobius"/>
    </source>
</evidence>